<dbReference type="Gene3D" id="3.40.50.12780">
    <property type="entry name" value="N-terminal domain of ligase-like"/>
    <property type="match status" value="1"/>
</dbReference>
<dbReference type="InterPro" id="IPR042099">
    <property type="entry name" value="ANL_N_sf"/>
</dbReference>
<gene>
    <name evidence="4" type="ORF">LVJ94_37810</name>
</gene>
<evidence type="ECO:0000256" key="1">
    <source>
        <dbReference type="ARBA" id="ARBA00006432"/>
    </source>
</evidence>
<keyword evidence="5" id="KW-1185">Reference proteome</keyword>
<dbReference type="Gene3D" id="3.30.1330.40">
    <property type="entry name" value="RutC-like"/>
    <property type="match status" value="1"/>
</dbReference>
<protein>
    <submittedName>
        <fullName evidence="4">AMP-binding protein</fullName>
    </submittedName>
</protein>
<comment type="similarity">
    <text evidence="1">Belongs to the ATP-dependent AMP-binding enzyme family.</text>
</comment>
<feature type="domain" description="AMP-dependent synthetase/ligase" evidence="2">
    <location>
        <begin position="328"/>
        <end position="585"/>
    </location>
</feature>
<proteinExistence type="inferred from homology"/>
<dbReference type="Proteomes" id="UP001374803">
    <property type="component" value="Chromosome"/>
</dbReference>
<evidence type="ECO:0000259" key="2">
    <source>
        <dbReference type="Pfam" id="PF00501"/>
    </source>
</evidence>
<sequence length="596" mass="66818">MGAIIYQKAEAEPWPLPREVPRIYVQMVRPQDESVAEIWYSSNAVRYESTGTTTIAHDGEYLFVATGFTEKGDQLEVQTERLYLETFRLLDRLAYTTICRIWNYVPEVNQDDRNGHERYKVFCSGRSKAFTQYFPEADTEFSAATGIGSMGGDVGVVFLAKKAGEVIHLENPEQTPAYFYPEQYGPRSPSFARATYARSQVGRGYHIFVSGTASVIGYESVHQGDITRQVETSIDNINTVVSAINLNAYGINSGHGAHSLSSVKVYIRHERDFATVKALCERHCPNRPIAYLHADICRSDLDVEIEGVAYGEDRPSVPATLRDYFTLQTARNARKPAYIYLDENGEECDQISFLLLRHKVFNIASCLQRRFKKGDKLVLAYSPGIEFVIAYYACILSGLVVIPIPAGDQVETEYTLQKIQLVAETLDGGFAVLCDDDTKRRVGERSLPDIEFLTLGDLWDKHQKSFEFIAVERDDIATLWIASDSAGDAKVVSLSHDDLVEKARAEIENWDYTSQSVSVSCVPHYRYLGLVFSMILPICNGTTTILMAPGAFVRPQTDWLRAISHYRATHSIVATSGYEACVARLTNMQDMEVSGF</sequence>
<dbReference type="EMBL" id="CP089983">
    <property type="protein sequence ID" value="WXB02661.1"/>
    <property type="molecule type" value="Genomic_DNA"/>
</dbReference>
<organism evidence="4 5">
    <name type="scientific">Pendulispora rubella</name>
    <dbReference type="NCBI Taxonomy" id="2741070"/>
    <lineage>
        <taxon>Bacteria</taxon>
        <taxon>Pseudomonadati</taxon>
        <taxon>Myxococcota</taxon>
        <taxon>Myxococcia</taxon>
        <taxon>Myxococcales</taxon>
        <taxon>Sorangiineae</taxon>
        <taxon>Pendulisporaceae</taxon>
        <taxon>Pendulispora</taxon>
    </lineage>
</organism>
<dbReference type="InterPro" id="IPR049368">
    <property type="entry name" value="FkbO_Hyg5-like_N"/>
</dbReference>
<dbReference type="SUPFAM" id="SSF56801">
    <property type="entry name" value="Acetyl-CoA synthetase-like"/>
    <property type="match status" value="1"/>
</dbReference>
<evidence type="ECO:0000313" key="4">
    <source>
        <dbReference type="EMBL" id="WXB02661.1"/>
    </source>
</evidence>
<dbReference type="InterPro" id="IPR000873">
    <property type="entry name" value="AMP-dep_synth/lig_dom"/>
</dbReference>
<evidence type="ECO:0000313" key="5">
    <source>
        <dbReference type="Proteomes" id="UP001374803"/>
    </source>
</evidence>
<name>A0ABZ2KVF3_9BACT</name>
<dbReference type="Pfam" id="PF00501">
    <property type="entry name" value="AMP-binding"/>
    <property type="match status" value="1"/>
</dbReference>
<evidence type="ECO:0000259" key="3">
    <source>
        <dbReference type="Pfam" id="PF21168"/>
    </source>
</evidence>
<feature type="domain" description="Chorismatase FkbO/Hyg5-like N-terminal" evidence="3">
    <location>
        <begin position="37"/>
        <end position="160"/>
    </location>
</feature>
<dbReference type="SUPFAM" id="SSF55298">
    <property type="entry name" value="YjgF-like"/>
    <property type="match status" value="1"/>
</dbReference>
<dbReference type="RefSeq" id="WP_394832290.1">
    <property type="nucleotide sequence ID" value="NZ_CP089929.1"/>
</dbReference>
<dbReference type="InterPro" id="IPR035959">
    <property type="entry name" value="RutC-like_sf"/>
</dbReference>
<dbReference type="CDD" id="cd06153">
    <property type="entry name" value="YjgF_YER057c_UK114_like_5"/>
    <property type="match status" value="1"/>
</dbReference>
<accession>A0ABZ2KVF3</accession>
<reference evidence="4" key="1">
    <citation type="submission" date="2021-12" db="EMBL/GenBank/DDBJ databases">
        <title>Discovery of the Pendulisporaceae a myxobacterial family with distinct sporulation behavior and unique specialized metabolism.</title>
        <authorList>
            <person name="Garcia R."/>
            <person name="Popoff A."/>
            <person name="Bader C.D."/>
            <person name="Loehr J."/>
            <person name="Walesch S."/>
            <person name="Walt C."/>
            <person name="Boldt J."/>
            <person name="Bunk B."/>
            <person name="Haeckl F.J.F.P.J."/>
            <person name="Gunesch A.P."/>
            <person name="Birkelbach J."/>
            <person name="Nuebel U."/>
            <person name="Pietschmann T."/>
            <person name="Bach T."/>
            <person name="Mueller R."/>
        </authorList>
    </citation>
    <scope>NUCLEOTIDE SEQUENCE</scope>
    <source>
        <strain evidence="4">MSr11367</strain>
    </source>
</reference>
<dbReference type="Pfam" id="PF21168">
    <property type="entry name" value="FkbO_Hyg5-like_N"/>
    <property type="match status" value="1"/>
</dbReference>
<dbReference type="PANTHER" id="PTHR22754:SF32">
    <property type="entry name" value="DISCO-INTERACTING PROTEIN 2"/>
    <property type="match status" value="1"/>
</dbReference>
<dbReference type="PANTHER" id="PTHR22754">
    <property type="entry name" value="DISCO-INTERACTING PROTEIN 2 DIP2 -RELATED"/>
    <property type="match status" value="1"/>
</dbReference>